<dbReference type="NCBIfam" id="NF004885">
    <property type="entry name" value="PRK06246.1"/>
    <property type="match status" value="1"/>
</dbReference>
<dbReference type="GO" id="GO:0051539">
    <property type="term" value="F:4 iron, 4 sulfur cluster binding"/>
    <property type="evidence" value="ECO:0007669"/>
    <property type="project" value="UniProtKB-KW"/>
</dbReference>
<dbReference type="RefSeq" id="WP_012547573.1">
    <property type="nucleotide sequence ID" value="NZ_VTFL01000006.1"/>
</dbReference>
<dbReference type="InterPro" id="IPR051208">
    <property type="entry name" value="Class-I_Fumarase/Tartrate_DH"/>
</dbReference>
<organism evidence="8">
    <name type="scientific">Dictyoglomus thermophilum</name>
    <dbReference type="NCBI Taxonomy" id="14"/>
    <lineage>
        <taxon>Bacteria</taxon>
        <taxon>Pseudomonadati</taxon>
        <taxon>Dictyoglomota</taxon>
        <taxon>Dictyoglomia</taxon>
        <taxon>Dictyoglomales</taxon>
        <taxon>Dictyoglomaceae</taxon>
        <taxon>Dictyoglomus</taxon>
    </lineage>
</organism>
<keyword evidence="2" id="KW-0004">4Fe-4S</keyword>
<evidence type="ECO:0000256" key="1">
    <source>
        <dbReference type="ARBA" id="ARBA00008876"/>
    </source>
</evidence>
<evidence type="ECO:0000256" key="2">
    <source>
        <dbReference type="ARBA" id="ARBA00022485"/>
    </source>
</evidence>
<comment type="caution">
    <text evidence="8">The sequence shown here is derived from an EMBL/GenBank/DDBJ whole genome shotgun (WGS) entry which is preliminary data.</text>
</comment>
<sequence length="280" mass="30922">MFRVITQEEIYKELVKLIEEINFSLPKDVESALVEARKKEDNKNAQIVLDILIENSKIAKEKKLPLCQDCGMVVAFVEIGRELCISGSIEDVINNAVRTVYVNDFLRKSVVKDPLRRINTEDNTPAVIHYDIVNGNKLRIYVLIKGFGSENASAVKNLLPTISREELMDEIVDHVRLFGPNACPPLIVGVGIGGTLEKAAILSKKALLRPIGEHNQDPFWASFEDDLLERINALGIGPGGLGGKTTALAVNVEIYPVHIAGFTLAISLQCCAVRHGWIEL</sequence>
<keyword evidence="5" id="KW-0411">Iron-sulfur</keyword>
<dbReference type="EMBL" id="DTDV01000015">
    <property type="protein sequence ID" value="HGK23925.1"/>
    <property type="molecule type" value="Genomic_DNA"/>
</dbReference>
<keyword evidence="6 8" id="KW-0456">Lyase</keyword>
<dbReference type="NCBIfam" id="TIGR00722">
    <property type="entry name" value="ttdA_fumA_fumB"/>
    <property type="match status" value="1"/>
</dbReference>
<evidence type="ECO:0000256" key="6">
    <source>
        <dbReference type="ARBA" id="ARBA00023239"/>
    </source>
</evidence>
<dbReference type="PANTHER" id="PTHR30389:SF17">
    <property type="entry name" value="L(+)-TARTRATE DEHYDRATASE SUBUNIT ALPHA-RELATED"/>
    <property type="match status" value="1"/>
</dbReference>
<dbReference type="OMA" id="YPCHIAS"/>
<dbReference type="InterPro" id="IPR004646">
    <property type="entry name" value="Fe-S_hydro-lyase_TtdA-typ_cat"/>
</dbReference>
<name>A0A7C3PTQ9_DICTH</name>
<protein>
    <submittedName>
        <fullName evidence="8">Fumarate hydratase</fullName>
        <ecNumber evidence="8">4.2.1.2</ecNumber>
    </submittedName>
</protein>
<keyword evidence="3" id="KW-0479">Metal-binding</keyword>
<evidence type="ECO:0000313" key="8">
    <source>
        <dbReference type="EMBL" id="HGK23925.1"/>
    </source>
</evidence>
<reference evidence="8" key="1">
    <citation type="journal article" date="2020" name="mSystems">
        <title>Genome- and Community-Level Interaction Insights into Carbon Utilization and Element Cycling Functions of Hydrothermarchaeota in Hydrothermal Sediment.</title>
        <authorList>
            <person name="Zhou Z."/>
            <person name="Liu Y."/>
            <person name="Xu W."/>
            <person name="Pan J."/>
            <person name="Luo Z.H."/>
            <person name="Li M."/>
        </authorList>
    </citation>
    <scope>NUCLEOTIDE SEQUENCE [LARGE SCALE GENOMIC DNA]</scope>
    <source>
        <strain evidence="8">SpSt-70</strain>
    </source>
</reference>
<dbReference type="AlphaFoldDB" id="A0A7C3PTQ9"/>
<gene>
    <name evidence="8" type="ORF">ENU78_05725</name>
</gene>
<evidence type="ECO:0000256" key="3">
    <source>
        <dbReference type="ARBA" id="ARBA00022723"/>
    </source>
</evidence>
<dbReference type="EC" id="4.2.1.2" evidence="8"/>
<evidence type="ECO:0000256" key="4">
    <source>
        <dbReference type="ARBA" id="ARBA00023004"/>
    </source>
</evidence>
<dbReference type="GO" id="GO:0004333">
    <property type="term" value="F:fumarate hydratase activity"/>
    <property type="evidence" value="ECO:0007669"/>
    <property type="project" value="UniProtKB-EC"/>
</dbReference>
<proteinExistence type="inferred from homology"/>
<comment type="similarity">
    <text evidence="1">Belongs to the class-I fumarase family.</text>
</comment>
<evidence type="ECO:0000256" key="5">
    <source>
        <dbReference type="ARBA" id="ARBA00023014"/>
    </source>
</evidence>
<keyword evidence="4" id="KW-0408">Iron</keyword>
<feature type="domain" description="Fe-S hydro-lyase tartrate dehydratase alpha-type catalytic" evidence="7">
    <location>
        <begin position="14"/>
        <end position="277"/>
    </location>
</feature>
<dbReference type="Pfam" id="PF05681">
    <property type="entry name" value="Fumerase"/>
    <property type="match status" value="1"/>
</dbReference>
<evidence type="ECO:0000259" key="7">
    <source>
        <dbReference type="Pfam" id="PF05681"/>
    </source>
</evidence>
<dbReference type="PANTHER" id="PTHR30389">
    <property type="entry name" value="FUMARATE HYDRATASE-RELATED"/>
    <property type="match status" value="1"/>
</dbReference>
<dbReference type="GO" id="GO:0046872">
    <property type="term" value="F:metal ion binding"/>
    <property type="evidence" value="ECO:0007669"/>
    <property type="project" value="UniProtKB-KW"/>
</dbReference>
<accession>A0A7C3PTQ9</accession>